<feature type="active site" description="Nucleophile" evidence="1">
    <location>
        <position position="190"/>
    </location>
</feature>
<feature type="domain" description="Acetyl xylan esterase" evidence="3">
    <location>
        <begin position="30"/>
        <end position="295"/>
    </location>
</feature>
<accession>A0A9D1GY62</accession>
<reference evidence="4" key="2">
    <citation type="journal article" date="2021" name="PeerJ">
        <title>Extensive microbial diversity within the chicken gut microbiome revealed by metagenomics and culture.</title>
        <authorList>
            <person name="Gilroy R."/>
            <person name="Ravi A."/>
            <person name="Getino M."/>
            <person name="Pursley I."/>
            <person name="Horton D.L."/>
            <person name="Alikhan N.F."/>
            <person name="Baker D."/>
            <person name="Gharbi K."/>
            <person name="Hall N."/>
            <person name="Watson M."/>
            <person name="Adriaenssens E.M."/>
            <person name="Foster-Nyarko E."/>
            <person name="Jarju S."/>
            <person name="Secka A."/>
            <person name="Antonio M."/>
            <person name="Oren A."/>
            <person name="Chaudhuri R.R."/>
            <person name="La Ragione R."/>
            <person name="Hildebrand F."/>
            <person name="Pallen M.J."/>
        </authorList>
    </citation>
    <scope>NUCLEOTIDE SEQUENCE</scope>
    <source>
        <strain evidence="4">ChiGjej1B1-24693</strain>
    </source>
</reference>
<feature type="active site" description="Charge relay system" evidence="1">
    <location>
        <position position="300"/>
    </location>
</feature>
<dbReference type="Gene3D" id="3.40.50.1820">
    <property type="entry name" value="alpha/beta hydrolase"/>
    <property type="match status" value="1"/>
</dbReference>
<dbReference type="PANTHER" id="PTHR40111:SF1">
    <property type="entry name" value="CEPHALOSPORIN-C DEACETYLASE"/>
    <property type="match status" value="1"/>
</dbReference>
<evidence type="ECO:0000313" key="4">
    <source>
        <dbReference type="EMBL" id="HIT75614.1"/>
    </source>
</evidence>
<proteinExistence type="predicted"/>
<organism evidence="4 5">
    <name type="scientific">Candidatus Avipropionibacterium avicola</name>
    <dbReference type="NCBI Taxonomy" id="2840701"/>
    <lineage>
        <taxon>Bacteria</taxon>
        <taxon>Bacillati</taxon>
        <taxon>Actinomycetota</taxon>
        <taxon>Actinomycetes</taxon>
        <taxon>Propionibacteriales</taxon>
        <taxon>Propionibacteriaceae</taxon>
        <taxon>Propionibacteriaceae incertae sedis</taxon>
        <taxon>Candidatus Avipropionibacterium</taxon>
    </lineage>
</organism>
<dbReference type="GO" id="GO:0052689">
    <property type="term" value="F:carboxylic ester hydrolase activity"/>
    <property type="evidence" value="ECO:0007669"/>
    <property type="project" value="TreeGrafter"/>
</dbReference>
<evidence type="ECO:0000259" key="3">
    <source>
        <dbReference type="Pfam" id="PF05448"/>
    </source>
</evidence>
<name>A0A9D1GY62_9ACTN</name>
<reference evidence="4" key="1">
    <citation type="submission" date="2020-10" db="EMBL/GenBank/DDBJ databases">
        <authorList>
            <person name="Gilroy R."/>
        </authorList>
    </citation>
    <scope>NUCLEOTIDE SEQUENCE</scope>
    <source>
        <strain evidence="4">ChiGjej1B1-24693</strain>
    </source>
</reference>
<dbReference type="GO" id="GO:0005976">
    <property type="term" value="P:polysaccharide metabolic process"/>
    <property type="evidence" value="ECO:0007669"/>
    <property type="project" value="TreeGrafter"/>
</dbReference>
<dbReference type="InterPro" id="IPR008391">
    <property type="entry name" value="AXE1_dom"/>
</dbReference>
<dbReference type="InterPro" id="IPR039069">
    <property type="entry name" value="CE7"/>
</dbReference>
<dbReference type="PANTHER" id="PTHR40111">
    <property type="entry name" value="CEPHALOSPORIN-C DEACETYLASE"/>
    <property type="match status" value="1"/>
</dbReference>
<dbReference type="Pfam" id="PF05448">
    <property type="entry name" value="AXE1"/>
    <property type="match status" value="1"/>
</dbReference>
<feature type="binding site" evidence="2">
    <location>
        <position position="109"/>
    </location>
    <ligand>
        <name>substrate</name>
    </ligand>
</feature>
<feature type="active site" description="Charge relay system" evidence="1">
    <location>
        <position position="272"/>
    </location>
</feature>
<dbReference type="Proteomes" id="UP000886842">
    <property type="component" value="Unassembled WGS sequence"/>
</dbReference>
<dbReference type="EMBL" id="DVLP01000253">
    <property type="protein sequence ID" value="HIT75614.1"/>
    <property type="molecule type" value="Genomic_DNA"/>
</dbReference>
<dbReference type="AlphaFoldDB" id="A0A9D1GY62"/>
<protein>
    <submittedName>
        <fullName evidence="4">Acetylxylan esterase</fullName>
    </submittedName>
</protein>
<dbReference type="InterPro" id="IPR029058">
    <property type="entry name" value="AB_hydrolase_fold"/>
</dbReference>
<gene>
    <name evidence="4" type="ORF">IAA98_08520</name>
</gene>
<evidence type="ECO:0000256" key="2">
    <source>
        <dbReference type="PIRSR" id="PIRSR639069-2"/>
    </source>
</evidence>
<evidence type="ECO:0000256" key="1">
    <source>
        <dbReference type="PIRSR" id="PIRSR639069-1"/>
    </source>
</evidence>
<evidence type="ECO:0000313" key="5">
    <source>
        <dbReference type="Proteomes" id="UP000886842"/>
    </source>
</evidence>
<dbReference type="SUPFAM" id="SSF53474">
    <property type="entry name" value="alpha/beta-Hydrolases"/>
    <property type="match status" value="1"/>
</dbReference>
<comment type="caution">
    <text evidence="4">The sequence shown here is derived from an EMBL/GenBank/DDBJ whole genome shotgun (WGS) entry which is preliminary data.</text>
</comment>
<sequence length="330" mass="34631">MMTRLSGAEVAATLIDVEFDPTYGYDLAALLECGPPEDEPDDLDAFWGEVRNEALAVDLDLSLGSWREVEDGAEVATLTVTGLDGVRLGGWAVREPGELRRGIVLGHGYGGRAEPGLGMPAGTLSVQLVARGMPGSETDGIGSVSSDHVLSGIESPRTYSHVGSAADQWTATTVLSQLAPGVPIGYEGGSFGGGIGALAAAYEDRWDALVLSVPSFGNHPLRLQLPCRGSGNAVRLHSLDHPEVSRVLRYVDAANAATRVHVPALCLPALADPSVPPPGQFAVATALAGPTWIHVKSGGHGSWDGDQDEQVNDRRMVARFWDDPVAATRD</sequence>